<dbReference type="PIRSF" id="PIRSF005962">
    <property type="entry name" value="Pept_M20D_amidohydro"/>
    <property type="match status" value="1"/>
</dbReference>
<dbReference type="CDD" id="cd03886">
    <property type="entry name" value="M20_Acy1"/>
    <property type="match status" value="1"/>
</dbReference>
<feature type="binding site" evidence="2">
    <location>
        <position position="138"/>
    </location>
    <ligand>
        <name>Mn(2+)</name>
        <dbReference type="ChEBI" id="CHEBI:29035"/>
        <label>2</label>
    </ligand>
</feature>
<dbReference type="FunFam" id="3.30.70.360:FF:000001">
    <property type="entry name" value="N-acetyldiaminopimelate deacetylase"/>
    <property type="match status" value="1"/>
</dbReference>
<feature type="binding site" evidence="2">
    <location>
        <position position="102"/>
    </location>
    <ligand>
        <name>Mn(2+)</name>
        <dbReference type="ChEBI" id="CHEBI:29035"/>
        <label>2</label>
    </ligand>
</feature>
<evidence type="ECO:0000259" key="3">
    <source>
        <dbReference type="Pfam" id="PF07687"/>
    </source>
</evidence>
<dbReference type="InterPro" id="IPR017439">
    <property type="entry name" value="Amidohydrolase"/>
</dbReference>
<dbReference type="GO" id="GO:0019877">
    <property type="term" value="P:diaminopimelate biosynthetic process"/>
    <property type="evidence" value="ECO:0007669"/>
    <property type="project" value="UniProtKB-ARBA"/>
</dbReference>
<dbReference type="Gene3D" id="3.40.630.10">
    <property type="entry name" value="Zn peptidases"/>
    <property type="match status" value="1"/>
</dbReference>
<dbReference type="GO" id="GO:0050118">
    <property type="term" value="F:N-acetyldiaminopimelate deacetylase activity"/>
    <property type="evidence" value="ECO:0007669"/>
    <property type="project" value="UniProtKB-ARBA"/>
</dbReference>
<dbReference type="NCBIfam" id="TIGR01891">
    <property type="entry name" value="amidohydrolases"/>
    <property type="match status" value="1"/>
</dbReference>
<proteinExistence type="predicted"/>
<gene>
    <name evidence="4" type="ORF">DQG23_32040</name>
</gene>
<feature type="domain" description="Peptidase M20 dimerisation" evidence="3">
    <location>
        <begin position="186"/>
        <end position="282"/>
    </location>
</feature>
<accession>A0A329M216</accession>
<protein>
    <submittedName>
        <fullName evidence="4">Amidohydrolase</fullName>
    </submittedName>
</protein>
<dbReference type="SUPFAM" id="SSF55031">
    <property type="entry name" value="Bacterial exopeptidase dimerisation domain"/>
    <property type="match status" value="1"/>
</dbReference>
<dbReference type="PANTHER" id="PTHR11014">
    <property type="entry name" value="PEPTIDASE M20 FAMILY MEMBER"/>
    <property type="match status" value="1"/>
</dbReference>
<dbReference type="Pfam" id="PF07687">
    <property type="entry name" value="M20_dimer"/>
    <property type="match status" value="1"/>
</dbReference>
<feature type="binding site" evidence="2">
    <location>
        <position position="162"/>
    </location>
    <ligand>
        <name>Mn(2+)</name>
        <dbReference type="ChEBI" id="CHEBI:29035"/>
        <label>2</label>
    </ligand>
</feature>
<organism evidence="4 5">
    <name type="scientific">Paenibacillus contaminans</name>
    <dbReference type="NCBI Taxonomy" id="450362"/>
    <lineage>
        <taxon>Bacteria</taxon>
        <taxon>Bacillati</taxon>
        <taxon>Bacillota</taxon>
        <taxon>Bacilli</taxon>
        <taxon>Bacillales</taxon>
        <taxon>Paenibacillaceae</taxon>
        <taxon>Paenibacillus</taxon>
    </lineage>
</organism>
<keyword evidence="5" id="KW-1185">Reference proteome</keyword>
<dbReference type="Pfam" id="PF01546">
    <property type="entry name" value="Peptidase_M20"/>
    <property type="match status" value="1"/>
</dbReference>
<dbReference type="InterPro" id="IPR002933">
    <property type="entry name" value="Peptidase_M20"/>
</dbReference>
<dbReference type="Gene3D" id="3.30.70.360">
    <property type="match status" value="1"/>
</dbReference>
<dbReference type="InterPro" id="IPR036264">
    <property type="entry name" value="Bact_exopeptidase_dim_dom"/>
</dbReference>
<dbReference type="AlphaFoldDB" id="A0A329M216"/>
<feature type="binding site" evidence="2">
    <location>
        <position position="104"/>
    </location>
    <ligand>
        <name>Mn(2+)</name>
        <dbReference type="ChEBI" id="CHEBI:29035"/>
        <label>2</label>
    </ligand>
</feature>
<reference evidence="4 5" key="1">
    <citation type="journal article" date="2009" name="Int. J. Syst. Evol. Microbiol.">
        <title>Paenibacillus contaminans sp. nov., isolated from a contaminated laboratory plate.</title>
        <authorList>
            <person name="Chou J.H."/>
            <person name="Lee J.H."/>
            <person name="Lin M.C."/>
            <person name="Chang P.S."/>
            <person name="Arun A.B."/>
            <person name="Young C.C."/>
            <person name="Chen W.M."/>
        </authorList>
    </citation>
    <scope>NUCLEOTIDE SEQUENCE [LARGE SCALE GENOMIC DNA]</scope>
    <source>
        <strain evidence="4 5">CKOBP-6</strain>
    </source>
</reference>
<evidence type="ECO:0000313" key="4">
    <source>
        <dbReference type="EMBL" id="RAV14245.1"/>
    </source>
</evidence>
<evidence type="ECO:0000256" key="2">
    <source>
        <dbReference type="PIRSR" id="PIRSR005962-1"/>
    </source>
</evidence>
<comment type="caution">
    <text evidence="4">The sequence shown here is derived from an EMBL/GenBank/DDBJ whole genome shotgun (WGS) entry which is preliminary data.</text>
</comment>
<dbReference type="EMBL" id="QMFB01000027">
    <property type="protein sequence ID" value="RAV14245.1"/>
    <property type="molecule type" value="Genomic_DNA"/>
</dbReference>
<dbReference type="InterPro" id="IPR011650">
    <property type="entry name" value="Peptidase_M20_dimer"/>
</dbReference>
<comment type="cofactor">
    <cofactor evidence="2">
        <name>Mn(2+)</name>
        <dbReference type="ChEBI" id="CHEBI:29035"/>
    </cofactor>
    <text evidence="2">The Mn(2+) ion enhances activity.</text>
</comment>
<keyword evidence="2" id="KW-0464">Manganese</keyword>
<dbReference type="SUPFAM" id="SSF53187">
    <property type="entry name" value="Zn-dependent exopeptidases"/>
    <property type="match status" value="1"/>
</dbReference>
<feature type="binding site" evidence="2">
    <location>
        <position position="362"/>
    </location>
    <ligand>
        <name>Mn(2+)</name>
        <dbReference type="ChEBI" id="CHEBI:29035"/>
        <label>2</label>
    </ligand>
</feature>
<dbReference type="GO" id="GO:0046872">
    <property type="term" value="F:metal ion binding"/>
    <property type="evidence" value="ECO:0007669"/>
    <property type="project" value="UniProtKB-KW"/>
</dbReference>
<dbReference type="Proteomes" id="UP000250369">
    <property type="component" value="Unassembled WGS sequence"/>
</dbReference>
<evidence type="ECO:0000256" key="1">
    <source>
        <dbReference type="ARBA" id="ARBA00022801"/>
    </source>
</evidence>
<dbReference type="OrthoDB" id="9776731at2"/>
<keyword evidence="1 4" id="KW-0378">Hydrolase</keyword>
<name>A0A329M216_9BACL</name>
<keyword evidence="2" id="KW-0479">Metal-binding</keyword>
<evidence type="ECO:0000313" key="5">
    <source>
        <dbReference type="Proteomes" id="UP000250369"/>
    </source>
</evidence>
<dbReference type="PANTHER" id="PTHR11014:SF63">
    <property type="entry name" value="METALLOPEPTIDASE, PUTATIVE (AFU_ORTHOLOGUE AFUA_6G09600)-RELATED"/>
    <property type="match status" value="1"/>
</dbReference>
<sequence length="396" mass="42717">MNELREQAQQLEESLIALRRELHRFPELSFQEFRTASRVTEELQKLGLEVQSGIGGHGVVAELRGRYPGPAIAFRADMDALPITEETGLDYASERAGVMHACGHDIHTTVLLGAAMLLAKRREELHGTVRFLFQSAEEILAGAKAMIQEGAMEGIAEVYGVHNLPSLPAGKIGVKPGVVMGSIDRIEIRVEGRGGHGGYPEACIDPIVAASAVIMGLQSAISREIPPTTGAVVTIGTIQAGTANNIIPDFVEMTGTVRHLDAEWRKTMPERITRIVGDICRAYRCEGTVTYIEQVAPVINDESCAEYLAEVADSLVGRHNRTLPLPMTYGEDFAEFLAFAKGGFYWLGSGPQEQAELAPGLHSPRFNPDESCITLGAAMFAGIALKRLAGDGSGLR</sequence>